<dbReference type="Pfam" id="PF00055">
    <property type="entry name" value="Laminin_N"/>
    <property type="match status" value="1"/>
</dbReference>
<evidence type="ECO:0000256" key="8">
    <source>
        <dbReference type="ARBA" id="ARBA00022740"/>
    </source>
</evidence>
<evidence type="ECO:0000259" key="20">
    <source>
        <dbReference type="PROSITE" id="PS50853"/>
    </source>
</evidence>
<dbReference type="FunFam" id="2.10.25.10:FF:000275">
    <property type="entry name" value="usherin"/>
    <property type="match status" value="2"/>
</dbReference>
<evidence type="ECO:0000256" key="14">
    <source>
        <dbReference type="ARBA" id="ARBA00023305"/>
    </source>
</evidence>
<feature type="disulfide bond" evidence="16">
    <location>
        <begin position="667"/>
        <end position="676"/>
    </location>
</feature>
<feature type="disulfide bond" evidence="16">
    <location>
        <begin position="461"/>
        <end position="470"/>
    </location>
</feature>
<feature type="disulfide bond" evidence="16">
    <location>
        <begin position="613"/>
        <end position="622"/>
    </location>
</feature>
<keyword evidence="22" id="KW-1185">Reference proteome</keyword>
<feature type="domain" description="Laminin EGF-like" evidence="19">
    <location>
        <begin position="491"/>
        <end position="537"/>
    </location>
</feature>
<keyword evidence="3" id="KW-1003">Cell membrane</keyword>
<evidence type="ECO:0000256" key="12">
    <source>
        <dbReference type="ARBA" id="ARBA00023273"/>
    </source>
</evidence>
<dbReference type="FunFam" id="2.60.40.10:FF:001176">
    <property type="entry name" value="Usherin"/>
    <property type="match status" value="1"/>
</dbReference>
<feature type="disulfide bond" evidence="16">
    <location>
        <begin position="768"/>
        <end position="777"/>
    </location>
</feature>
<feature type="domain" description="Fibronectin type-III" evidence="20">
    <location>
        <begin position="4344"/>
        <end position="4436"/>
    </location>
</feature>
<feature type="domain" description="Laminin EGF-like" evidence="19">
    <location>
        <begin position="438"/>
        <end position="490"/>
    </location>
</feature>
<dbReference type="PROSITE" id="PS51117">
    <property type="entry name" value="LAMININ_NTER"/>
    <property type="match status" value="1"/>
</dbReference>
<evidence type="ECO:0000256" key="2">
    <source>
        <dbReference type="ARBA" id="ARBA00004613"/>
    </source>
</evidence>
<dbReference type="SMART" id="SM00136">
    <property type="entry name" value="LamNT"/>
    <property type="match status" value="1"/>
</dbReference>
<feature type="domain" description="Fibronectin type-III" evidence="20">
    <location>
        <begin position="3520"/>
        <end position="3612"/>
    </location>
</feature>
<feature type="domain" description="Fibronectin type-III" evidence="20">
    <location>
        <begin position="2080"/>
        <end position="2185"/>
    </location>
</feature>
<feature type="domain" description="Fibronectin type-III" evidence="20">
    <location>
        <begin position="2766"/>
        <end position="2855"/>
    </location>
</feature>
<keyword evidence="4" id="KW-0964">Secreted</keyword>
<dbReference type="InterPro" id="IPR036116">
    <property type="entry name" value="FN3_sf"/>
</dbReference>
<dbReference type="InterPro" id="IPR002049">
    <property type="entry name" value="LE_dom"/>
</dbReference>
<keyword evidence="17" id="KW-0812">Transmembrane</keyword>
<evidence type="ECO:0000313" key="23">
    <source>
        <dbReference type="RefSeq" id="XP_055880672.1"/>
    </source>
</evidence>
<feature type="domain" description="Fibronectin type-III" evidence="20">
    <location>
        <begin position="3965"/>
        <end position="4075"/>
    </location>
</feature>
<dbReference type="PROSITE" id="PS50853">
    <property type="entry name" value="FN3"/>
    <property type="match status" value="30"/>
</dbReference>
<dbReference type="FunFam" id="2.10.25.10:FF:000224">
    <property type="entry name" value="Usherin"/>
    <property type="match status" value="1"/>
</dbReference>
<dbReference type="CDD" id="cd00055">
    <property type="entry name" value="EGF_Lam"/>
    <property type="match status" value="10"/>
</dbReference>
<dbReference type="OrthoDB" id="9998666at2759"/>
<keyword evidence="10 16" id="KW-1015">Disulfide bond</keyword>
<evidence type="ECO:0000256" key="13">
    <source>
        <dbReference type="ARBA" id="ARBA00023292"/>
    </source>
</evidence>
<evidence type="ECO:0000259" key="18">
    <source>
        <dbReference type="PROSITE" id="PS50025"/>
    </source>
</evidence>
<feature type="domain" description="Fibronectin type-III" evidence="20">
    <location>
        <begin position="1102"/>
        <end position="1208"/>
    </location>
</feature>
<feature type="domain" description="Laminin EGF-like" evidence="19">
    <location>
        <begin position="384"/>
        <end position="437"/>
    </location>
</feature>
<dbReference type="SUPFAM" id="SSF49265">
    <property type="entry name" value="Fibronectin type III"/>
    <property type="match status" value="20"/>
</dbReference>
<dbReference type="CDD" id="cd00110">
    <property type="entry name" value="LamG"/>
    <property type="match status" value="2"/>
</dbReference>
<feature type="domain" description="Laminin G" evidence="18">
    <location>
        <begin position="1256"/>
        <end position="1455"/>
    </location>
</feature>
<dbReference type="GO" id="GO:0007605">
    <property type="term" value="P:sensory perception of sound"/>
    <property type="evidence" value="ECO:0007669"/>
    <property type="project" value="UniProtKB-KW"/>
</dbReference>
<dbReference type="GO" id="GO:0060171">
    <property type="term" value="C:stereocilium membrane"/>
    <property type="evidence" value="ECO:0007669"/>
    <property type="project" value="UniProtKB-SubCell"/>
</dbReference>
<gene>
    <name evidence="23" type="primary">LOC106057012</name>
</gene>
<reference evidence="23" key="1">
    <citation type="submission" date="2025-08" db="UniProtKB">
        <authorList>
            <consortium name="RefSeq"/>
        </authorList>
    </citation>
    <scope>IDENTIFICATION</scope>
</reference>
<dbReference type="RefSeq" id="XP_055880672.1">
    <property type="nucleotide sequence ID" value="XM_056024697.1"/>
</dbReference>
<dbReference type="PROSITE" id="PS01248">
    <property type="entry name" value="EGF_LAM_1"/>
    <property type="match status" value="2"/>
</dbReference>
<evidence type="ECO:0000259" key="21">
    <source>
        <dbReference type="PROSITE" id="PS51117"/>
    </source>
</evidence>
<dbReference type="FunFam" id="2.10.25.10:FF:000094">
    <property type="entry name" value="Laminin subunit alpha-2"/>
    <property type="match status" value="1"/>
</dbReference>
<comment type="subcellular location">
    <subcellularLocation>
        <location evidence="1">Cell projection</location>
        <location evidence="1">Stereocilium membrane</location>
    </subcellularLocation>
    <subcellularLocation>
        <location evidence="2">Secreted</location>
    </subcellularLocation>
</comment>
<protein>
    <recommendedName>
        <fullName evidence="15">Usherin</fullName>
    </recommendedName>
</protein>
<dbReference type="Proteomes" id="UP001165740">
    <property type="component" value="Chromosome 3"/>
</dbReference>
<feature type="domain" description="Fibronectin type-III" evidence="20">
    <location>
        <begin position="2374"/>
        <end position="2475"/>
    </location>
</feature>
<keyword evidence="17" id="KW-1133">Transmembrane helix</keyword>
<dbReference type="Gene3D" id="2.10.25.10">
    <property type="entry name" value="Laminin"/>
    <property type="match status" value="9"/>
</dbReference>
<dbReference type="PROSITE" id="PS50027">
    <property type="entry name" value="EGF_LAM_2"/>
    <property type="match status" value="8"/>
</dbReference>
<feature type="domain" description="Laminin G" evidence="18">
    <location>
        <begin position="1460"/>
        <end position="1658"/>
    </location>
</feature>
<feature type="disulfide bond" evidence="16">
    <location>
        <begin position="730"/>
        <end position="744"/>
    </location>
</feature>
<feature type="domain" description="Fibronectin type-III" evidence="20">
    <location>
        <begin position="4076"/>
        <end position="4168"/>
    </location>
</feature>
<feature type="domain" description="Fibronectin type-III" evidence="20">
    <location>
        <begin position="4633"/>
        <end position="4739"/>
    </location>
</feature>
<dbReference type="Gene3D" id="2.60.40.10">
    <property type="entry name" value="Immunoglobulins"/>
    <property type="match status" value="31"/>
</dbReference>
<feature type="domain" description="Fibronectin type-III" evidence="20">
    <location>
        <begin position="1711"/>
        <end position="1808"/>
    </location>
</feature>
<feature type="disulfide bond" evidence="16">
    <location>
        <begin position="408"/>
        <end position="417"/>
    </location>
</feature>
<feature type="disulfide bond" evidence="16">
    <location>
        <begin position="749"/>
        <end position="766"/>
    </location>
</feature>
<feature type="domain" description="Fibronectin type-III" evidence="20">
    <location>
        <begin position="3334"/>
        <end position="3427"/>
    </location>
</feature>
<dbReference type="InterPro" id="IPR013783">
    <property type="entry name" value="Ig-like_fold"/>
</dbReference>
<dbReference type="GO" id="GO:0048513">
    <property type="term" value="P:animal organ development"/>
    <property type="evidence" value="ECO:0007669"/>
    <property type="project" value="UniProtKB-ARBA"/>
</dbReference>
<dbReference type="Pfam" id="PF00053">
    <property type="entry name" value="EGF_laminin"/>
    <property type="match status" value="10"/>
</dbReference>
<feature type="disulfide bond" evidence="16">
    <location>
        <begin position="512"/>
        <end position="521"/>
    </location>
</feature>
<dbReference type="OMA" id="LYMDGML"/>
<dbReference type="Gene3D" id="2.60.120.200">
    <property type="match status" value="2"/>
</dbReference>
<feature type="domain" description="Fibronectin type-III" evidence="20">
    <location>
        <begin position="4254"/>
        <end position="4343"/>
    </location>
</feature>
<feature type="domain" description="Fibronectin type-III" evidence="20">
    <location>
        <begin position="3810"/>
        <end position="3900"/>
    </location>
</feature>
<dbReference type="FunFam" id="2.10.25.10:FF:000090">
    <property type="entry name" value="laminin subunit alpha"/>
    <property type="match status" value="4"/>
</dbReference>
<dbReference type="InterPro" id="IPR008211">
    <property type="entry name" value="Laminin_N"/>
</dbReference>
<dbReference type="PANTHER" id="PTHR46957">
    <property type="entry name" value="CYTOKINE RECEPTOR"/>
    <property type="match status" value="1"/>
</dbReference>
<evidence type="ECO:0000256" key="3">
    <source>
        <dbReference type="ARBA" id="ARBA00022475"/>
    </source>
</evidence>
<dbReference type="InterPro" id="IPR003961">
    <property type="entry name" value="FN3_dom"/>
</dbReference>
<feature type="disulfide bond" evidence="16">
    <location>
        <begin position="747"/>
        <end position="759"/>
    </location>
</feature>
<dbReference type="FunFam" id="2.60.40.10:FF:001004">
    <property type="entry name" value="Usherin"/>
    <property type="match status" value="1"/>
</dbReference>
<feature type="disulfide bond" evidence="16">
    <location>
        <begin position="560"/>
        <end position="569"/>
    </location>
</feature>
<accession>A0A9W3A098</accession>
<dbReference type="GeneID" id="106057012"/>
<organism evidence="22 23">
    <name type="scientific">Biomphalaria glabrata</name>
    <name type="common">Bloodfluke planorb</name>
    <name type="synonym">Freshwater snail</name>
    <dbReference type="NCBI Taxonomy" id="6526"/>
    <lineage>
        <taxon>Eukaryota</taxon>
        <taxon>Metazoa</taxon>
        <taxon>Spiralia</taxon>
        <taxon>Lophotrochozoa</taxon>
        <taxon>Mollusca</taxon>
        <taxon>Gastropoda</taxon>
        <taxon>Heterobranchia</taxon>
        <taxon>Euthyneura</taxon>
        <taxon>Panpulmonata</taxon>
        <taxon>Hygrophila</taxon>
        <taxon>Lymnaeoidea</taxon>
        <taxon>Planorbidae</taxon>
        <taxon>Biomphalaria</taxon>
    </lineage>
</organism>
<evidence type="ECO:0000256" key="6">
    <source>
        <dbReference type="ARBA" id="ARBA00022729"/>
    </source>
</evidence>
<feature type="domain" description="Fibronectin type-III" evidence="20">
    <location>
        <begin position="2286"/>
        <end position="2373"/>
    </location>
</feature>
<feature type="domain" description="Fibronectin type-III" evidence="20">
    <location>
        <begin position="985"/>
        <end position="1101"/>
    </location>
</feature>
<evidence type="ECO:0000256" key="1">
    <source>
        <dbReference type="ARBA" id="ARBA00004289"/>
    </source>
</evidence>
<evidence type="ECO:0000256" key="16">
    <source>
        <dbReference type="PROSITE-ProRule" id="PRU00460"/>
    </source>
</evidence>
<feature type="disulfide bond" evidence="16">
    <location>
        <begin position="491"/>
        <end position="503"/>
    </location>
</feature>
<feature type="domain" description="Fibronectin type-III" evidence="20">
    <location>
        <begin position="891"/>
        <end position="984"/>
    </location>
</feature>
<evidence type="ECO:0000256" key="17">
    <source>
        <dbReference type="SAM" id="Phobius"/>
    </source>
</evidence>
<dbReference type="SMART" id="SM00060">
    <property type="entry name" value="FN3"/>
    <property type="match status" value="32"/>
</dbReference>
<keyword evidence="9 17" id="KW-0472">Membrane</keyword>
<proteinExistence type="predicted"/>
<feature type="domain" description="Fibronectin type-III" evidence="20">
    <location>
        <begin position="2670"/>
        <end position="2762"/>
    </location>
</feature>
<evidence type="ECO:0000259" key="19">
    <source>
        <dbReference type="PROSITE" id="PS50027"/>
    </source>
</evidence>
<keyword evidence="11" id="KW-0325">Glycoprotein</keyword>
<feature type="transmembrane region" description="Helical" evidence="17">
    <location>
        <begin position="4851"/>
        <end position="4873"/>
    </location>
</feature>
<dbReference type="Pfam" id="PF00041">
    <property type="entry name" value="fn3"/>
    <property type="match status" value="16"/>
</dbReference>
<keyword evidence="6" id="KW-0732">Signal</keyword>
<evidence type="ECO:0000256" key="11">
    <source>
        <dbReference type="ARBA" id="ARBA00023180"/>
    </source>
</evidence>
<feature type="domain" description="Fibronectin type-III" evidence="20">
    <location>
        <begin position="1996"/>
        <end position="2079"/>
    </location>
</feature>
<dbReference type="PRINTS" id="PR00011">
    <property type="entry name" value="EGFLAMININ"/>
</dbReference>
<keyword evidence="14" id="KW-0844">Vision</keyword>
<dbReference type="Gene3D" id="2.60.120.260">
    <property type="entry name" value="Galactose-binding domain-like"/>
    <property type="match status" value="1"/>
</dbReference>
<evidence type="ECO:0000256" key="4">
    <source>
        <dbReference type="ARBA" id="ARBA00022525"/>
    </source>
</evidence>
<feature type="domain" description="Laminin EGF-like" evidence="19">
    <location>
        <begin position="747"/>
        <end position="797"/>
    </location>
</feature>
<feature type="domain" description="Fibronectin type-III" evidence="20">
    <location>
        <begin position="3429"/>
        <end position="3519"/>
    </location>
</feature>
<feature type="domain" description="Fibronectin type-III" evidence="20">
    <location>
        <begin position="4170"/>
        <end position="4253"/>
    </location>
</feature>
<feature type="domain" description="Fibronectin type-III" evidence="20">
    <location>
        <begin position="3712"/>
        <end position="3806"/>
    </location>
</feature>
<keyword evidence="5" id="KW-0716">Sensory transduction</keyword>
<dbReference type="PROSITE" id="PS50025">
    <property type="entry name" value="LAM_G_DOMAIN"/>
    <property type="match status" value="2"/>
</dbReference>
<feature type="domain" description="Laminin EGF-like" evidence="19">
    <location>
        <begin position="643"/>
        <end position="693"/>
    </location>
</feature>
<feature type="domain" description="Fibronectin type-III" evidence="20">
    <location>
        <begin position="1899"/>
        <end position="1994"/>
    </location>
</feature>
<sequence>MGGIYWIGQNKNGTFRFTGRIQDLYIYTVAISNREIAQLFSGSFPAVRIQSECRCPSSYPREKPAQTQYCIKNGDRADTNDQTLRISRDAHPLEYANDGDSNSVWISSYQNKVDIDVDLGDQYQVFYVVLQFYSPFPKAVTIFRQKNDTSGFEAWQYYADDCSRFGLVNNGGLPSPDSVNCLQFGTNGGIVPYSLGNITLNLLALTPVARPGSSDFYNTPELQDFVKSTKVRVRLEDHYDYVTNVRHMYYALYELIITAWCDCNGHASQCNMTRLPYVCQCQPESYTEGNKCERCKPLYNNKPFRKGDHLQDYPCQPCVCNGHADSCVYNATLDPYPQSPVQGGGGVCVNCQHFTTGIYCETCLDFYYRPYGVSLYDPNVCQPCDCYLPGLKNISVVNCAQVGGQCFCKTNVEGRRCDVCKPGFYNLTDSNPDGCLPCNCSAWGVNNGNVTCDQTTGQCLCKQNVRGVHCDECQFGSYNLSAVNPQGCTPCDCNPFGSTTTNCNTLSGQCLCKDKVEGTKCDRCKDGFFNFTSGCVPCNCNLLGTEAGTVCNKTNGQCTCKRNVIGLACNQCKEGTFRFGSSVDFGCSECTCLLEGTVNGTGRCDTSTGTCICKTNVEGLQCGQCKVNTWGLNASDVLGCQPCNCDATGTLLGNSSVCDSNTGQCACLSNRQGRRCDTCARGFYVNPNGGCLTCPCYTQGTLQGTYCNSVTGQCECKEEFGVGGLQCNQCLPTFFAFDSRLGFCTACNCLPAGSLNITCNPTTGQCQCKPLVEGLACDRCKNGSSLMDANNPFGCSTTPSQLPQPDLINRTSTSFLLSWKRPDYPNGVILRYSIYRNNSVVGNTLPNVTNFLDSNLQPFTFYNYFVEVMNAFGSSRSPQITFQTLPGNPSNDMNLTVTDIRARSAFCTWTPPTNLNGPLLKYNIISVMLASNTTRVEWEGNSTSAMLTTLSPYTRYNLVPRACTVGGCTDSRAVQIITMSAAPEGQQPPNITALSSSELYVTWQPPLFPNGIIIFYELWMRGPLGPDNQYNPPASRIFNPSGRFDTLATPAGNPLDPPDTWYTVGGLQAYTTYEFQVYSQNDVSKAASPWVKGRTLEALPKYLSPPTTTGISNSELLITWTEPQAADMQGLVNIYRLYENILTDLTKYPFDPPSVWTLIYEGNSSTLRYVKSGLTPYSAHSFCLEACNSQGCINSTTVTGRTLLAAPEGVQRPQVDGFNTTVMKISWDPPLFPNGPPPTYRVQKTNIALSYPASVIRGTRFTGGGYYSFSPNIIPQNVAFTGIRLKFRLERGTGILLFSATSTQEEFIVVQFVNGRPRFMFDTQGCTNIAFITTTNDEGLIYNDRKWHTFEARRDGVSGQVVVDNKWIGSSNIRDALCTDTSVIGPTTGVYVGGFPAEFILRRTDKTRKIETTPFQGCIDNVEILTQKFPEEIWTKLDWTQGKTNDLAFLNWQGCPINLQQGFHFMGKGYLVIANCDDKGICDISGDKIEVRFRMRTTLHTGLLFLIYGGNGIYMYSVLDNRRLSFTISSNNYNTRVLYDRPETNLCDGQWRDFVFSKIGQQASIAVLQGRNVSVGDPNVAMSLSLTSDIFLGGLKTGSAALKYVQQNGLTIPGDGFGGCFSGFAINTKEYEKDMIVVDVDNTNLDGCPPYHDVEITCQSSLITEIYNGTDTVAYETGLLPYTDYIYRVVASNSAGEGYSSWAYGRTREGAPSGVKAPISVRTISGYEVEVIWLEPEITYGLLTKYVIMAYMVNSTSFVSMDILDVSLTAANMTGVIPDTTYLIKMKACTPGGCTESIDGMQVTMLIEAPENVSAPTADAGPNYLLVKWTLPGKPNGPITGFVLYKEGAEVYKGGQLSYNVTGLQVYTAYRFYVSACTVAGCTSGPSVALSTLQLPPTSVGQPRLLVLGTSQIDVSWDKPSELNGVLESYLLYASTAEDSLGDVVYNSSVFIQRYVLTGLMAGTKYYITLGACTGGGCTVGQPASATTKESAPDGVPLPVVVALSTSELLVTWDPPKYPNGAIIRYVLVQNGIQVQSGLTRSYTSTGLEPFSRHIFRVEACTALGCASSGQVEMRTKEAPPIGLIVLNANVVSSRSVNVSWTVPEKPNGFLMYQTFFTGLFYIDTANWNYSVVSDRRLLLNATAGYITYLVTNLLPMSTYSIQINGTNSVGFILSNSVNVTLPPGTPDGVAPPKLVSDTPRSVKVTWMPAGRVNANEAVAYLLQFMETSSNAMLQNEFGPTTTLSYTKMNLVPYTEYKFRIIASNSYGDTTSDWSSVVTKQDKPALISPPVLTSVKSRYIDIVWSAPLSPNGLISNYNIYLNGVLRSQVAGNMSLLRVDNLTPYTDYMFEIEACTDAGCTKSIQSPTVRTLEDIPEDLMLPTLRAVSPSAIEIVYQAPQKPNGVITQYIIERKVGNTDNATVVSQRIPQMAMTFIDESNSLMPFTVYNYRVNVGNGAGVAMGPWAQVTTGSSRPAGVNPPQVTILSPTSALVQWAEPLQLNGQIEVYVVSFPNPRIEIRNTTQHMVAVTNLTPYTQYAVTLTACTSGGCTESVATLVTTTSAIPSGLGAPVPTAISQSRISILWQPPLSPNGPNITYELSRIKVRQPLDTTVTDIGIWLSVYRGTSLFYEDTNLPMFTTYIYRTTVFNRVGQMISPNSTEATTYGGLPRLPANVTAVARDHLSIIVNWTLPSPVDLQGEVQSLTLQAMSSKNNVTVSPSGNQVTYVVDTLEPNTDYTVTLTVTIFGGAYLTSQPVLVKTKDGAPAGLSPPQISVVSTNSLRIAWAAPGQPNGEIVSYTILVNDRRIPTGSKYPGSAVVSDLQPFTIYDIKIEACTVYACAVSPSTLGATAEAPPQDMAPPIFTSVTPVQVLVLWSQPIKPNGVILRYDLWRKTNKQCTDISAQSPQPSLAPCSYIECGLLERQCGSSCYSGSKVCCNGIIMNARSGFECCGSDYLLKPRFDSVCCGGQFYEPRGNYSCCGQRYIEVLPGEICCADTTEDRLSVSLGDACCGSMPYTLNGPQLCCQGQLVSKYGRKCCGGKVIYDSTICCGLASQGEGQMYLQQPGYVCCGQEYVESKLTLCCVSDNNVTKTHYYGSEQEKLMASDKCCGVSRVSKNLACCNNVGYNPISNVCADKSFQVAGCGTGVVCPISQQSTAYCNRCDFDTSQRTCGFIKSSEISPTTPSSNLSSTCTSDPERIYSGLSLNYTDLNLVPYSLYEYSVVVVNSAGSTSSSWATIRTLVAPPEQVLPPSSRVAPGELFAIYLTWTEPQKPNGIISNYILRRDGIQLYSGLGTNFTDDLNILPYRSYSYILTACNVAGCGTSDVMTVATAQAIPENLVAPYVTVVNSTQIVTRAQPPGSPNGLITLYTVYIVGTQMSYNSTLPEEFTFTGLKPYTSYTLEMRVCTIIGCATSPNVTVKTTEDLPEGLSPPRIIVISPSVLELYWHAPVSLNGILLGYRITQTRPQPVTVVYFGSDTMSRLTNLTPGQTYTYQLDVSNGAGSTSSIPRDIVMPWRSPLNIPVPQNVTVLSSTSIQVKWLPITSDQGDIDNYKVLLNIGLETEVERGVGLDTSIVISPLLPYTKYEVRLQACLMNVLNGCGTSSGVLVQTMEDMPLGMANPRLQAVASNAVLIQWVPPSTPNGNILVYRIFQRKAGDANTEILVNQVQGNVSQFLHSGQDIKPFQFYEYRVLAENSKGSISSNWSSIQTLQAAPTNLSSPIILSVSSYGVTLSWALPLNPNGIIQEYRIYYQISTGTSPSLLSVGGNVTSTTVSNLEAYTSYILYMEAMNIAGSVMSPGVSFTTREGYPSGLGNFNVEKVNTGLSVILTWDAPTKPNGIITMYRIYENGSNIALYTGLGQQFEYRRLLPASKYFVKLEACTKMGCTSGQLQSFWTAEIAPSAQPSPVLGNVTSRNVQLLWKPPVNPNGVITAFEVLRVSNSLSRKRRQTLLLEENEEPQSLFSIHHVMELSYEACHYLPMYHLIDSGNYLNYIPQNYSIHTPVLSCGAIVSRSKRQTTSDPQVVYRTTNTSGDQFEFTDTNLQPYSSYQYSIRACNSLGCTSSPWQSVTTSQAPPVGVQPPTLQYVSNEIGTLNVTWSAPTQMNGVLQSYQIQRNTSLPLSFSSDAGRQFLDSGLLPYTVYSYKLTACTGGGCTTSLPATLRTLETSPFLVPSPTVQSVNSTVLRVTWTKPLISNGEIIQYKLKMDGSFIYSGLEESFTILYLKPYEQHVFRLTACTNGGCTESGDVTGRTEDASPTGLSPPLLRVLSSNSIEITWSAPSNPNGIITSYYIRRDSRLIYISDGMVMTKIDYSLEPGQEYSYTIIAENRKGSIESDAARAVTYSASPSGLAAPIVTSVSSTSIKVDWTPPTSPNGAIVNYTVYQGNTKVYTGPATQLTYTVSGLQYYTQYTFSVEACTNRGCQISQSSVAMTLEALPEGQPQPTLLALADELGAHAGIQISWEGPVKPNGIIVGYELRRRSVLNVVEASYTEPVNVFNGSSRTLTDTSSELKPYTQYQYMVIATNSVGKTGSLWASVTTKEASPQGVLPPVVNSTTSTTITVTVPQPTVSNGIIKFYRVLVNDTVLSASPLSAVLTVGLSPPLSPYTLYNLKSQLCTSAGCATSTGVLVKTDSAKPTGLASIRITATTNDSITLEWAPPLNPNGVIQRYEVYQRKTCPPTVQPFNQTCILGDISLTYSGLNLSFTVGNLEPYTAYSFQVQCFNDKGGTDFNTWVSAETKPSIPIYLGSIKLYKNGTMAKVNWENSFDLNGQLREFLLLADGIVVFRGVAFEGGVERKTKSQAISFIVQAITSTGQAESPVIVFDPSAVDNIGTTTLAPVAAEKSSSTPVYQEIWFIVLMCILALLVLFIVLALCIRCNGSNKPYIRERMPLHHNNDRTLPRGLYVIDAADGSIIDGLSPRRRKHLYQGPGIGLVNPAFVNERMSPSRFSRAHTKYFDSDSDDMKPYDSGLFDDLDSSSSSGHTYSYTKEQTVFTDTHL</sequence>
<feature type="domain" description="Laminin EGF-like" evidence="19">
    <location>
        <begin position="694"/>
        <end position="746"/>
    </location>
</feature>
<name>A0A9W3A098_BIOGL</name>
<dbReference type="InterPro" id="IPR001791">
    <property type="entry name" value="Laminin_G"/>
</dbReference>
<dbReference type="Pfam" id="PF02210">
    <property type="entry name" value="Laminin_G_2"/>
    <property type="match status" value="2"/>
</dbReference>
<feature type="domain" description="Fibronectin type-III" evidence="20">
    <location>
        <begin position="3243"/>
        <end position="3333"/>
    </location>
</feature>
<evidence type="ECO:0000256" key="5">
    <source>
        <dbReference type="ARBA" id="ARBA00022606"/>
    </source>
</evidence>
<keyword evidence="7" id="KW-0677">Repeat</keyword>
<evidence type="ECO:0000313" key="22">
    <source>
        <dbReference type="Proteomes" id="UP001165740"/>
    </source>
</evidence>
<feature type="domain" description="Laminin N-terminal" evidence="21">
    <location>
        <begin position="31"/>
        <end position="260"/>
    </location>
</feature>
<dbReference type="PANTHER" id="PTHR46957:SF7">
    <property type="entry name" value="USHERIN"/>
    <property type="match status" value="1"/>
</dbReference>
<dbReference type="InterPro" id="IPR050713">
    <property type="entry name" value="RTP_Phos/Ushers"/>
</dbReference>
<dbReference type="GO" id="GO:0007601">
    <property type="term" value="P:visual perception"/>
    <property type="evidence" value="ECO:0007669"/>
    <property type="project" value="UniProtKB-KW"/>
</dbReference>
<feature type="domain" description="Fibronectin type-III" evidence="20">
    <location>
        <begin position="799"/>
        <end position="887"/>
    </location>
</feature>
<dbReference type="SUPFAM" id="SSF49899">
    <property type="entry name" value="Concanavalin A-like lectins/glucanases"/>
    <property type="match status" value="2"/>
</dbReference>
<keyword evidence="12" id="KW-0966">Cell projection</keyword>
<feature type="domain" description="Laminin EGF-like" evidence="19">
    <location>
        <begin position="590"/>
        <end position="642"/>
    </location>
</feature>
<feature type="domain" description="Fibronectin type-III" evidence="20">
    <location>
        <begin position="4440"/>
        <end position="4544"/>
    </location>
</feature>
<dbReference type="InterPro" id="IPR008979">
    <property type="entry name" value="Galactose-bd-like_sf"/>
</dbReference>
<dbReference type="InterPro" id="IPR013320">
    <property type="entry name" value="ConA-like_dom_sf"/>
</dbReference>
<feature type="domain" description="Fibronectin type-III" evidence="20">
    <location>
        <begin position="3616"/>
        <end position="3711"/>
    </location>
</feature>
<feature type="domain" description="Laminin EGF-like" evidence="19">
    <location>
        <begin position="538"/>
        <end position="589"/>
    </location>
</feature>
<comment type="caution">
    <text evidence="16">Lacks conserved residue(s) required for the propagation of feature annotation.</text>
</comment>
<evidence type="ECO:0000256" key="15">
    <source>
        <dbReference type="ARBA" id="ARBA00072076"/>
    </source>
</evidence>
<dbReference type="SUPFAM" id="SSF49785">
    <property type="entry name" value="Galactose-binding domain-like"/>
    <property type="match status" value="1"/>
</dbReference>
<dbReference type="SMART" id="SM00282">
    <property type="entry name" value="LamG"/>
    <property type="match status" value="2"/>
</dbReference>
<feature type="disulfide bond" evidence="16">
    <location>
        <begin position="493"/>
        <end position="510"/>
    </location>
</feature>
<evidence type="ECO:0000256" key="10">
    <source>
        <dbReference type="ARBA" id="ARBA00023157"/>
    </source>
</evidence>
<dbReference type="GO" id="GO:0005576">
    <property type="term" value="C:extracellular region"/>
    <property type="evidence" value="ECO:0007669"/>
    <property type="project" value="UniProtKB-SubCell"/>
</dbReference>
<evidence type="ECO:0000256" key="9">
    <source>
        <dbReference type="ARBA" id="ARBA00023136"/>
    </source>
</evidence>
<evidence type="ECO:0000256" key="7">
    <source>
        <dbReference type="ARBA" id="ARBA00022737"/>
    </source>
</evidence>
<keyword evidence="8" id="KW-1009">Hearing</keyword>
<feature type="domain" description="Fibronectin type-III" evidence="20">
    <location>
        <begin position="2567"/>
        <end position="2669"/>
    </location>
</feature>
<dbReference type="CDD" id="cd00063">
    <property type="entry name" value="FN3"/>
    <property type="match status" value="26"/>
</dbReference>
<feature type="domain" description="Fibronectin type-III" evidence="20">
    <location>
        <begin position="1809"/>
        <end position="1898"/>
    </location>
</feature>
<dbReference type="SMART" id="SM00180">
    <property type="entry name" value="EGF_Lam"/>
    <property type="match status" value="10"/>
</dbReference>
<dbReference type="SUPFAM" id="SSF57196">
    <property type="entry name" value="EGF/Laminin"/>
    <property type="match status" value="8"/>
</dbReference>
<feature type="domain" description="Fibronectin type-III" evidence="20">
    <location>
        <begin position="2476"/>
        <end position="2566"/>
    </location>
</feature>
<feature type="domain" description="Fibronectin type-III" evidence="20">
    <location>
        <begin position="2189"/>
        <end position="2285"/>
    </location>
</feature>
<keyword evidence="13 16" id="KW-0424">Laminin EGF-like domain</keyword>